<organism evidence="3 4">
    <name type="scientific">Starmerella bacillaris</name>
    <name type="common">Yeast</name>
    <name type="synonym">Candida zemplinina</name>
    <dbReference type="NCBI Taxonomy" id="1247836"/>
    <lineage>
        <taxon>Eukaryota</taxon>
        <taxon>Fungi</taxon>
        <taxon>Dikarya</taxon>
        <taxon>Ascomycota</taxon>
        <taxon>Saccharomycotina</taxon>
        <taxon>Dipodascomycetes</taxon>
        <taxon>Dipodascales</taxon>
        <taxon>Trichomonascaceae</taxon>
        <taxon>Starmerella</taxon>
    </lineage>
</organism>
<dbReference type="Gene3D" id="1.25.10.10">
    <property type="entry name" value="Leucine-rich Repeat Variant"/>
    <property type="match status" value="1"/>
</dbReference>
<dbReference type="GO" id="GO:0042565">
    <property type="term" value="C:RNA nuclear export complex"/>
    <property type="evidence" value="ECO:0007669"/>
    <property type="project" value="TreeGrafter"/>
</dbReference>
<comment type="caution">
    <text evidence="3">The sequence shown here is derived from an EMBL/GenBank/DDBJ whole genome shotgun (WGS) entry which is preliminary data.</text>
</comment>
<name>A0AAV5RNY5_STABA</name>
<dbReference type="GO" id="GO:0005737">
    <property type="term" value="C:cytoplasm"/>
    <property type="evidence" value="ECO:0007669"/>
    <property type="project" value="TreeGrafter"/>
</dbReference>
<dbReference type="GO" id="GO:0006611">
    <property type="term" value="P:protein export from nucleus"/>
    <property type="evidence" value="ECO:0007669"/>
    <property type="project" value="InterPro"/>
</dbReference>
<dbReference type="InterPro" id="IPR013598">
    <property type="entry name" value="Exportin-1/Importin-b-like"/>
</dbReference>
<proteinExistence type="predicted"/>
<dbReference type="Pfam" id="PF08389">
    <property type="entry name" value="Xpo1"/>
    <property type="match status" value="1"/>
</dbReference>
<evidence type="ECO:0000259" key="2">
    <source>
        <dbReference type="Pfam" id="PF19273"/>
    </source>
</evidence>
<dbReference type="InterPro" id="IPR016024">
    <property type="entry name" value="ARM-type_fold"/>
</dbReference>
<gene>
    <name evidence="3" type="ORF">DASB73_042120</name>
</gene>
<evidence type="ECO:0000313" key="4">
    <source>
        <dbReference type="Proteomes" id="UP001362899"/>
    </source>
</evidence>
<protein>
    <submittedName>
        <fullName evidence="3">Karyopherin</fullName>
    </submittedName>
</protein>
<feature type="domain" description="Exportin-5 C-terminal" evidence="2">
    <location>
        <begin position="329"/>
        <end position="1176"/>
    </location>
</feature>
<dbReference type="PANTHER" id="PTHR11223:SF3">
    <property type="entry name" value="EXPORTIN-5"/>
    <property type="match status" value="1"/>
</dbReference>
<dbReference type="Pfam" id="PF19273">
    <property type="entry name" value="Exportin-5"/>
    <property type="match status" value="1"/>
</dbReference>
<dbReference type="GO" id="GO:0005049">
    <property type="term" value="F:nuclear export signal receptor activity"/>
    <property type="evidence" value="ECO:0007669"/>
    <property type="project" value="InterPro"/>
</dbReference>
<dbReference type="EMBL" id="BTGC01000008">
    <property type="protein sequence ID" value="GMM53249.1"/>
    <property type="molecule type" value="Genomic_DNA"/>
</dbReference>
<keyword evidence="4" id="KW-1185">Reference proteome</keyword>
<evidence type="ECO:0000259" key="1">
    <source>
        <dbReference type="Pfam" id="PF08389"/>
    </source>
</evidence>
<dbReference type="GO" id="GO:0003723">
    <property type="term" value="F:RNA binding"/>
    <property type="evidence" value="ECO:0007669"/>
    <property type="project" value="TreeGrafter"/>
</dbReference>
<dbReference type="InterPro" id="IPR011989">
    <property type="entry name" value="ARM-like"/>
</dbReference>
<dbReference type="InterPro" id="IPR045478">
    <property type="entry name" value="Exportin-5_C"/>
</dbReference>
<dbReference type="PANTHER" id="PTHR11223">
    <property type="entry name" value="EXPORTIN 1/5"/>
    <property type="match status" value="1"/>
</dbReference>
<dbReference type="AlphaFoldDB" id="A0AAV5RNY5"/>
<dbReference type="SUPFAM" id="SSF48371">
    <property type="entry name" value="ARM repeat"/>
    <property type="match status" value="1"/>
</dbReference>
<evidence type="ECO:0000313" key="3">
    <source>
        <dbReference type="EMBL" id="GMM53249.1"/>
    </source>
</evidence>
<dbReference type="InterPro" id="IPR045065">
    <property type="entry name" value="XPO1/5"/>
</dbReference>
<dbReference type="GO" id="GO:0005634">
    <property type="term" value="C:nucleus"/>
    <property type="evidence" value="ECO:0007669"/>
    <property type="project" value="TreeGrafter"/>
</dbReference>
<accession>A0AAV5RNY5</accession>
<reference evidence="3 4" key="1">
    <citation type="journal article" date="2023" name="Elife">
        <title>Identification of key yeast species and microbe-microbe interactions impacting larval growth of Drosophila in the wild.</title>
        <authorList>
            <person name="Mure A."/>
            <person name="Sugiura Y."/>
            <person name="Maeda R."/>
            <person name="Honda K."/>
            <person name="Sakurai N."/>
            <person name="Takahashi Y."/>
            <person name="Watada M."/>
            <person name="Katoh T."/>
            <person name="Gotoh A."/>
            <person name="Gotoh Y."/>
            <person name="Taniguchi I."/>
            <person name="Nakamura K."/>
            <person name="Hayashi T."/>
            <person name="Katayama T."/>
            <person name="Uemura T."/>
            <person name="Hattori Y."/>
        </authorList>
    </citation>
    <scope>NUCLEOTIDE SEQUENCE [LARGE SCALE GENOMIC DNA]</scope>
    <source>
        <strain evidence="3 4">SB-73</strain>
    </source>
</reference>
<feature type="domain" description="Exportin-1/Importin-beta-like" evidence="1">
    <location>
        <begin position="106"/>
        <end position="283"/>
    </location>
</feature>
<sequence length="1217" mass="140625">MIGESISAALETVYNPRSSNGDRLEAQKFLETVKAREDSALIGYELQKTTNGGVIEPQPNGYIRHFGLTLIEVAIKFSFDSFNDEKKMAVQDWVIKLAYDVNDQDPRFIREKIAFLVVSLAKRLWGIHANGNCQWVELDMQLRELYTKDATHMELVLSVLRTLFEDVYLLDDPMAATRMNALSTQCIEIVSSVSDLTELYAARSPDLERLRSTPDGWLRTWTLECQNAAVQDEKLYLRLMETIKSTLEWVPIVTAMNSEVLKVLIQAGNSPNVRIRIIACDCLHTLFHSRTYTSQATFSNVLGTIFQADGISWLNQVYESAKECDPMTDEYMFLKKFVELIVYLGEFVEHDRFTLPEDSNLKGYFQVMLKISEHPSLMISGLVLQFWCSILRIERLARLEAVEELFPALLEVASSRCISYEDMPEDSISKQYMLVDFDAKQESVQFYRSYQRYMEDILRLMVCRIPVEGMQFIRNKVMQYFQSEIGWKTMNEKLEKDDAAYIYGSSMFVLVESTIRGASRWQLWAEESDKQRLNNDILLFLSEWALEMLELRTVDLRMQRKTVECLVQFAPLLKDNDDVLFKILERVLQSCTADLPPETPEFDAQREAVMELRMASGTELNRLAYMVPEALSKIYEQLEQVVAQLIVEKNIKEHESVSFKSFLLVASQRSDMPNRDQKFITIVDPVLARWTDETTMKGLTNLEWFLERVGVVEIDQYFKYRGITEHSNLLEIEIDDAGRKLKAELKQKWQQIFPIRPSRIFIQYTIERLDHNSKEYQYLLSMWKPRVQPILPHILQLISQIMAYHNPANWTSLPPEVQTFVKASCTERFWQVGISMQTRAEFEQASQQASQTLQDFADSVGHIVRYTREYAFLTLGSISQLEETMYEIPGMGRLLATALTSTTEGVTCHAWRHMISLVVRNIIKNCPPQYIEPFFLDFLPPFLQTMNQVLVNLWTKQEKVGLQMEDNDKTSDDTDLSEEMMDEYLLRQLTAITDRLLIDLVGQSSAKNNLQPGAATGDSASANAEASDIRKQQIRKVCRNSLPILVEILKLCKNLMIFKDSRCCFNTCLIIRHLLAGPPVTIMEEVSPFIITEIMPSCLEVLSQKFFSESHLEVGTILTLIYAQLPSTNPTPLQQLRLLLPNVPDEKFQKFQMDMSECSSLRQQRGIFMEFLTQCRVLEVDDQSRARNKRRVEQRVSVRNIPEEHYDSEALISMFNI</sequence>
<dbReference type="Proteomes" id="UP001362899">
    <property type="component" value="Unassembled WGS sequence"/>
</dbReference>
<dbReference type="GO" id="GO:0006405">
    <property type="term" value="P:RNA export from nucleus"/>
    <property type="evidence" value="ECO:0007669"/>
    <property type="project" value="TreeGrafter"/>
</dbReference>